<evidence type="ECO:0000313" key="8">
    <source>
        <dbReference type="Proteomes" id="UP000250006"/>
    </source>
</evidence>
<feature type="transmembrane region" description="Helical" evidence="5">
    <location>
        <begin position="34"/>
        <end position="51"/>
    </location>
</feature>
<dbReference type="PRINTS" id="PR00133">
    <property type="entry name" value="GLHYDRLASE3"/>
</dbReference>
<dbReference type="InterPro" id="IPR017853">
    <property type="entry name" value="GH"/>
</dbReference>
<dbReference type="InterPro" id="IPR001764">
    <property type="entry name" value="Glyco_hydro_3_N"/>
</dbReference>
<reference evidence="7 8" key="1">
    <citation type="submission" date="2018-06" db="EMBL/GenBank/DDBJ databases">
        <authorList>
            <consortium name="Pathogen Informatics"/>
            <person name="Doyle S."/>
        </authorList>
    </citation>
    <scope>NUCLEOTIDE SEQUENCE [LARGE SCALE GENOMIC DNA]</scope>
    <source>
        <strain evidence="7 8">NCTC11535</strain>
    </source>
</reference>
<comment type="similarity">
    <text evidence="1 4">Belongs to the glycosyl hydrolase 3 family.</text>
</comment>
<evidence type="ECO:0000256" key="5">
    <source>
        <dbReference type="SAM" id="Phobius"/>
    </source>
</evidence>
<dbReference type="Proteomes" id="UP000250006">
    <property type="component" value="Unassembled WGS sequence"/>
</dbReference>
<name>A0ABY1VQ94_9ACTO</name>
<keyword evidence="8" id="KW-1185">Reference proteome</keyword>
<dbReference type="SUPFAM" id="SSF52279">
    <property type="entry name" value="Beta-D-glucan exohydrolase, C-terminal domain"/>
    <property type="match status" value="1"/>
</dbReference>
<keyword evidence="2 4" id="KW-0378">Hydrolase</keyword>
<dbReference type="Pfam" id="PF00933">
    <property type="entry name" value="Glyco_hydro_3"/>
    <property type="match status" value="1"/>
</dbReference>
<keyword evidence="5" id="KW-0472">Membrane</keyword>
<dbReference type="EMBL" id="UAPQ01000010">
    <property type="protein sequence ID" value="SPT54301.1"/>
    <property type="molecule type" value="Genomic_DNA"/>
</dbReference>
<comment type="caution">
    <text evidence="7">The sequence shown here is derived from an EMBL/GenBank/DDBJ whole genome shotgun (WGS) entry which is preliminary data.</text>
</comment>
<dbReference type="EC" id="3.2.1.21" evidence="7"/>
<dbReference type="InterPro" id="IPR026891">
    <property type="entry name" value="Fn3-like"/>
</dbReference>
<feature type="domain" description="Fibronectin type III-like" evidence="6">
    <location>
        <begin position="483"/>
        <end position="561"/>
    </location>
</feature>
<dbReference type="InterPro" id="IPR050288">
    <property type="entry name" value="Cellulose_deg_GH3"/>
</dbReference>
<accession>A0ABY1VQ94</accession>
<dbReference type="SUPFAM" id="SSF51445">
    <property type="entry name" value="(Trans)glycosidases"/>
    <property type="match status" value="1"/>
</dbReference>
<evidence type="ECO:0000256" key="4">
    <source>
        <dbReference type="RuleBase" id="RU361161"/>
    </source>
</evidence>
<dbReference type="InterPro" id="IPR036881">
    <property type="entry name" value="Glyco_hydro_3_C_sf"/>
</dbReference>
<organism evidence="7 8">
    <name type="scientific">Actinomyces bovis</name>
    <dbReference type="NCBI Taxonomy" id="1658"/>
    <lineage>
        <taxon>Bacteria</taxon>
        <taxon>Bacillati</taxon>
        <taxon>Actinomycetota</taxon>
        <taxon>Actinomycetes</taxon>
        <taxon>Actinomycetales</taxon>
        <taxon>Actinomycetaceae</taxon>
        <taxon>Actinomyces</taxon>
    </lineage>
</organism>
<dbReference type="Gene3D" id="2.60.40.10">
    <property type="entry name" value="Immunoglobulins"/>
    <property type="match status" value="1"/>
</dbReference>
<keyword evidence="4 7" id="KW-0326">Glycosidase</keyword>
<dbReference type="Pfam" id="PF14310">
    <property type="entry name" value="Fn3-like"/>
    <property type="match status" value="1"/>
</dbReference>
<dbReference type="PROSITE" id="PS00775">
    <property type="entry name" value="GLYCOSYL_HYDROL_F3"/>
    <property type="match status" value="1"/>
</dbReference>
<dbReference type="Gene3D" id="3.20.20.300">
    <property type="entry name" value="Glycoside hydrolase, family 3, N-terminal domain"/>
    <property type="match status" value="1"/>
</dbReference>
<gene>
    <name evidence="7" type="primary">bglB</name>
    <name evidence="7" type="ORF">NCTC11535_02015</name>
</gene>
<feature type="transmembrane region" description="Helical" evidence="5">
    <location>
        <begin position="63"/>
        <end position="84"/>
    </location>
</feature>
<keyword evidence="5" id="KW-1133">Transmembrane helix</keyword>
<dbReference type="SMART" id="SM01217">
    <property type="entry name" value="Fn3_like"/>
    <property type="match status" value="1"/>
</dbReference>
<protein>
    <submittedName>
        <fullName evidence="7">Thermostable beta-glucosidase B</fullName>
        <ecNumber evidence="7">3.2.1.21</ecNumber>
    </submittedName>
</protein>
<dbReference type="InterPro" id="IPR013783">
    <property type="entry name" value="Ig-like_fold"/>
</dbReference>
<dbReference type="GO" id="GO:0008422">
    <property type="term" value="F:beta-glucosidase activity"/>
    <property type="evidence" value="ECO:0007669"/>
    <property type="project" value="UniProtKB-EC"/>
</dbReference>
<evidence type="ECO:0000256" key="2">
    <source>
        <dbReference type="ARBA" id="ARBA00022801"/>
    </source>
</evidence>
<dbReference type="PANTHER" id="PTHR42715">
    <property type="entry name" value="BETA-GLUCOSIDASE"/>
    <property type="match status" value="1"/>
</dbReference>
<keyword evidence="5" id="KW-0812">Transmembrane</keyword>
<dbReference type="Pfam" id="PF01915">
    <property type="entry name" value="Glyco_hydro_3_C"/>
    <property type="match status" value="1"/>
</dbReference>
<dbReference type="InterPro" id="IPR036962">
    <property type="entry name" value="Glyco_hydro_3_N_sf"/>
</dbReference>
<evidence type="ECO:0000256" key="3">
    <source>
        <dbReference type="ARBA" id="ARBA00023277"/>
    </source>
</evidence>
<proteinExistence type="inferred from homology"/>
<evidence type="ECO:0000313" key="7">
    <source>
        <dbReference type="EMBL" id="SPT54301.1"/>
    </source>
</evidence>
<dbReference type="InterPro" id="IPR019800">
    <property type="entry name" value="Glyco_hydro_3_AS"/>
</dbReference>
<dbReference type="PANTHER" id="PTHR42715:SF10">
    <property type="entry name" value="BETA-GLUCOSIDASE"/>
    <property type="match status" value="1"/>
</dbReference>
<evidence type="ECO:0000256" key="1">
    <source>
        <dbReference type="ARBA" id="ARBA00005336"/>
    </source>
</evidence>
<sequence length="969" mass="104429">MTQMLSQILTMRMGLSAAISAPTGLLPRQLSGNHYAAGAIVLVTVLAIIALRGSRNPRRRRMWSLTIGLAAALAVVAVVNLGALGPQPVRAAEPVTGQGEISATSIAASEATGQRVGDEGMVLAENRDHFLPLPATTKQINVFGWSSTNPVTGGTGSGASDTSGVTDVYRSLHDAGYTTNNQLESMYRDYQASRVLVTAGSGRTDSSLPEPPATNYTPELLAAAQSFSDTALVVISRSSGEGQDLPTDMKAVADGTWAAKAQQIAGGASQFIYYDTEYKNNGPYDDFESGEHYLRLSRTEKDMLGIVNSHFSKVVVLVNSNSTMELGWLDTYPSIKAVLLSPGTGAKGMGALGRILNGSANPSGRTADTFVNDLRATPAYNNFGGFQYNNVSDLTQAYTAADPNFAGVLGRVSYNEGIYVGYRYWETADAEGNIDYEQQVRYPFGYGLSYTSFKQQITGFSAADDDVSLTVRVKNTGQVSGKEVVQLYSTPPYTNGGIEKSAVNLVDFAKTKLLAPGESEDVAFTVPKEQLASYDSSRLKTTKGGYILEAGEYTISVRANSHTVLDSRNFEVADDVDYSQTGRASDRTPATNRFEADSNGGVTYLSRADHFANYQQATAGPTEADLTMSPQLRERIDTYSVAHYDPSAHLDSEATMPVTGAAATLKLGELRGLPYDDPKWEQLLNQLTVEEMSQLVAIGGFKTAAVPSVGKPETFDTDGPAGLRDPIQGRQGTAFPTEVLIAQTWNQELAREVGERIGQEFADAHIFGWYGPGMNTHRTAFGGRNFEYYSEDGVLSGRIASATVNGAAHHGVYAYIKHFALNDQETNRISLLQTYANEQTIREIYLRPFEIVVKGYEKGQPQAVMSSYNYIGTRYAGANPELLNGVLRGEWGFTGMVLSDWNGSYGYQQTTDSVLNGNDTMLTIVPQPRAAVERTDSPAVVSALRQASKNILYTVVNSGAYQVPEGAPE</sequence>
<dbReference type="Gene3D" id="3.40.50.1700">
    <property type="entry name" value="Glycoside hydrolase family 3 C-terminal domain"/>
    <property type="match status" value="1"/>
</dbReference>
<keyword evidence="3" id="KW-0119">Carbohydrate metabolism</keyword>
<dbReference type="InterPro" id="IPR002772">
    <property type="entry name" value="Glyco_hydro_3_C"/>
</dbReference>
<evidence type="ECO:0000259" key="6">
    <source>
        <dbReference type="SMART" id="SM01217"/>
    </source>
</evidence>